<dbReference type="Gene3D" id="2.40.10.220">
    <property type="entry name" value="predicted glycosyltransferase like domains"/>
    <property type="match status" value="1"/>
</dbReference>
<evidence type="ECO:0000256" key="1">
    <source>
        <dbReference type="SAM" id="MobiDB-lite"/>
    </source>
</evidence>
<organism evidence="3 4">
    <name type="scientific">Sphingomonas sanxanigenens</name>
    <dbReference type="NCBI Taxonomy" id="397260"/>
    <lineage>
        <taxon>Bacteria</taxon>
        <taxon>Pseudomonadati</taxon>
        <taxon>Pseudomonadota</taxon>
        <taxon>Alphaproteobacteria</taxon>
        <taxon>Sphingomonadales</taxon>
        <taxon>Sphingomonadaceae</taxon>
        <taxon>Sphingomonas</taxon>
    </lineage>
</organism>
<dbReference type="GO" id="GO:0035438">
    <property type="term" value="F:cyclic-di-GMP binding"/>
    <property type="evidence" value="ECO:0007669"/>
    <property type="project" value="InterPro"/>
</dbReference>
<feature type="region of interest" description="Disordered" evidence="1">
    <location>
        <begin position="1"/>
        <end position="20"/>
    </location>
</feature>
<reference evidence="3 4" key="1">
    <citation type="submission" date="2017-08" db="EMBL/GenBank/DDBJ databases">
        <title>Infants hospitalized years apart are colonized by the same room-sourced microbial strains.</title>
        <authorList>
            <person name="Brooks B."/>
            <person name="Olm M.R."/>
            <person name="Firek B.A."/>
            <person name="Baker R."/>
            <person name="Thomas B.C."/>
            <person name="Morowitz M.J."/>
            <person name="Banfield J.F."/>
        </authorList>
    </citation>
    <scope>NUCLEOTIDE SEQUENCE [LARGE SCALE GENOMIC DNA]</scope>
    <source>
        <strain evidence="3">S2_018_000_R2_101</strain>
    </source>
</reference>
<gene>
    <name evidence="3" type="ORF">DI623_15885</name>
</gene>
<feature type="domain" description="PilZ" evidence="2">
    <location>
        <begin position="19"/>
        <end position="99"/>
    </location>
</feature>
<proteinExistence type="predicted"/>
<protein>
    <submittedName>
        <fullName evidence="3">Pilus assembly protein PilZ</fullName>
    </submittedName>
</protein>
<dbReference type="AlphaFoldDB" id="A0A2W4ZWY1"/>
<comment type="caution">
    <text evidence="3">The sequence shown here is derived from an EMBL/GenBank/DDBJ whole genome shotgun (WGS) entry which is preliminary data.</text>
</comment>
<evidence type="ECO:0000259" key="2">
    <source>
        <dbReference type="Pfam" id="PF07238"/>
    </source>
</evidence>
<feature type="compositionally biased region" description="Basic and acidic residues" evidence="1">
    <location>
        <begin position="8"/>
        <end position="20"/>
    </location>
</feature>
<dbReference type="Pfam" id="PF07238">
    <property type="entry name" value="PilZ"/>
    <property type="match status" value="1"/>
</dbReference>
<dbReference type="SUPFAM" id="SSF141371">
    <property type="entry name" value="PilZ domain-like"/>
    <property type="match status" value="1"/>
</dbReference>
<dbReference type="EMBL" id="QFNN01000170">
    <property type="protein sequence ID" value="PZO86804.1"/>
    <property type="molecule type" value="Genomic_DNA"/>
</dbReference>
<dbReference type="InterPro" id="IPR009875">
    <property type="entry name" value="PilZ_domain"/>
</dbReference>
<evidence type="ECO:0000313" key="4">
    <source>
        <dbReference type="Proteomes" id="UP000249066"/>
    </source>
</evidence>
<evidence type="ECO:0000313" key="3">
    <source>
        <dbReference type="EMBL" id="PZO86804.1"/>
    </source>
</evidence>
<accession>A0A2W4ZWY1</accession>
<sequence length="122" mass="12921">MSGAAAEGELHEEQTQHPRESVRDSLFILANIAAIDGGLAFVGRVRNLSAGGMMVEAPAAPGINDRFGIDLRGIGHVTGRVAWARDGKIGFAFDDLIDPRAARKPVSAAAKEPAGQKPFRLF</sequence>
<name>A0A2W4ZWY1_9SPHN</name>
<dbReference type="Proteomes" id="UP000249066">
    <property type="component" value="Unassembled WGS sequence"/>
</dbReference>